<evidence type="ECO:0000313" key="3">
    <source>
        <dbReference type="Proteomes" id="UP000509667"/>
    </source>
</evidence>
<dbReference type="RefSeq" id="WP_179910857.1">
    <property type="nucleotide sequence ID" value="NZ_CP058910.1"/>
</dbReference>
<feature type="domain" description="GLUG" evidence="1">
    <location>
        <begin position="745"/>
        <end position="768"/>
    </location>
</feature>
<feature type="domain" description="GLUG" evidence="1">
    <location>
        <begin position="102"/>
        <end position="128"/>
    </location>
</feature>
<feature type="domain" description="GLUG" evidence="1">
    <location>
        <begin position="156"/>
        <end position="181"/>
    </location>
</feature>
<organism evidence="2 3">
    <name type="scientific">Halosimplex rubrum</name>
    <dbReference type="NCBI Taxonomy" id="869889"/>
    <lineage>
        <taxon>Archaea</taxon>
        <taxon>Methanobacteriati</taxon>
        <taxon>Methanobacteriota</taxon>
        <taxon>Stenosarchaea group</taxon>
        <taxon>Halobacteria</taxon>
        <taxon>Halobacteriales</taxon>
        <taxon>Haloarculaceae</taxon>
        <taxon>Halosimplex</taxon>
    </lineage>
</organism>
<dbReference type="Pfam" id="PF07581">
    <property type="entry name" value="Glug"/>
    <property type="match status" value="6"/>
</dbReference>
<evidence type="ECO:0000259" key="1">
    <source>
        <dbReference type="Pfam" id="PF07581"/>
    </source>
</evidence>
<reference evidence="2 3" key="1">
    <citation type="submission" date="2020-07" db="EMBL/GenBank/DDBJ databases">
        <title>Halosimplex pelagicum sp. nov. and Halosimplex rubrum sp. nov., isolated from salted brown alga Laminaria, and emended description of the genus Halosimplex.</title>
        <authorList>
            <person name="Cui H."/>
        </authorList>
    </citation>
    <scope>NUCLEOTIDE SEQUENCE [LARGE SCALE GENOMIC DNA]</scope>
    <source>
        <strain evidence="2 3">R27</strain>
    </source>
</reference>
<sequence>MRTATEITDWDDLDEIRNEMSGDYVLVNDLDANIAGYDTHVTDPDNGWDPIGGTFSGTLDGNGHEISDLVINRPEQGEIGLFAENDGTVKQLSVVDCDITGDSAVGSLIGINESNGIISSCSATGSVSANEYVGGLIGSNNGGEVSASDAANTISGGESTGGLLGYNYNGTVTKCYATGTVDGTLSTGGLVGTNTGTVSQAYATGGASGTQNVGGLIGQNFDGSGDTGYATGPVSGDSYVGGVVGSHVRGEQSSSYWDIESTGQQSGVGDGDGDVTGLQTAEMKGKTAKQSMGAFDFENVWVVTGPENYPRLRLAHQVIEIEDWNELRYVQEYLEGDFRLARDLDRNTPGYDQQVGNPDAGWEPLGASIGEFAGSLSGNGYKIADLVIDRPDESDIGLIESNDGKIDGVTLANHNVTGNGHIGGLVGLNSGTVTNCSIDGTVNSNGTTGGLIGSNSGGIISGCSGSVTVSGGRNVGGLIGSIRNGTVSDCSVSGDISGGNPIGGIIGAYEGDVTLDNSHYDVTAVNINGEQRLSAGGLFSEQYQDWKSSGKSLNVADYESLNVVDTYIEIADVQGIKDALGFTQQQDNNWQLTADIDLTNVTYGLYIPHLAGAFDGNGHTITVDISQPEMSNIGFIGYNAGGEVTDLHVEGTVTGFERAGGLMGANRNGTVRACSANTNVTGDFTTGDQEAAGGGTIGGLIGQNLGTVRTSHADGPVNGFRSVGGLVGENSGTVSTNYATGAASGETNIGGLVGNNYDGTVKSSYATGAPSGDMDVGGLIGNNYNGTVKTSYATGTPSGNTRIGGLVGNGFNSEIGSSYWDTESTGQQTGIGEGNGDVTGLQTAEMQGQTPKQNMPALDFEQTWIVLTDPDDYPQLQFQGTVPSITASVDSKEISPGGVITIAVDASDHTSIEISKLWADWEVNTVETAGGTVDVSEGETLDTSTVTITWDGEQSLAQPTLEFSLPQRYIGGEYQIDAIVTNETMAAESTATFSITN</sequence>
<feature type="domain" description="GLUG" evidence="1">
    <location>
        <begin position="418"/>
        <end position="443"/>
    </location>
</feature>
<dbReference type="AlphaFoldDB" id="A0A7D5NZ06"/>
<dbReference type="OrthoDB" id="242889at2157"/>
<accession>A0A7D5NZ06</accession>
<proteinExistence type="predicted"/>
<protein>
    <recommendedName>
        <fullName evidence="1">GLUG domain-containing protein</fullName>
    </recommendedName>
</protein>
<feature type="domain" description="GLUG" evidence="1">
    <location>
        <begin position="774"/>
        <end position="796"/>
    </location>
</feature>
<dbReference type="InterPro" id="IPR011493">
    <property type="entry name" value="GLUG"/>
</dbReference>
<name>A0A7D5NZ06_9EURY</name>
<dbReference type="EMBL" id="CP058910">
    <property type="protein sequence ID" value="QLH76923.1"/>
    <property type="molecule type" value="Genomic_DNA"/>
</dbReference>
<evidence type="ECO:0000313" key="2">
    <source>
        <dbReference type="EMBL" id="QLH76923.1"/>
    </source>
</evidence>
<dbReference type="KEGG" id="hrr:HZS55_06270"/>
<dbReference type="Gene3D" id="2.160.20.110">
    <property type="match status" value="3"/>
</dbReference>
<keyword evidence="3" id="KW-1185">Reference proteome</keyword>
<feature type="domain" description="GLUG" evidence="1">
    <location>
        <begin position="471"/>
        <end position="497"/>
    </location>
</feature>
<gene>
    <name evidence="2" type="ORF">HZS55_06270</name>
</gene>
<dbReference type="Proteomes" id="UP000509667">
    <property type="component" value="Chromosome"/>
</dbReference>
<dbReference type="GeneID" id="56077451"/>